<dbReference type="InterPro" id="IPR050624">
    <property type="entry name" value="HTH-type_Tx_Regulator"/>
</dbReference>
<feature type="domain" description="HTH tetR-type" evidence="3">
    <location>
        <begin position="7"/>
        <end position="68"/>
    </location>
</feature>
<dbReference type="PANTHER" id="PTHR43479">
    <property type="entry name" value="ACREF/ENVCD OPERON REPRESSOR-RELATED"/>
    <property type="match status" value="1"/>
</dbReference>
<evidence type="ECO:0000313" key="4">
    <source>
        <dbReference type="EMBL" id="EHI74192.1"/>
    </source>
</evidence>
<gene>
    <name evidence="4" type="ORF">STRCR_0861</name>
</gene>
<dbReference type="SUPFAM" id="SSF46689">
    <property type="entry name" value="Homeodomain-like"/>
    <property type="match status" value="1"/>
</dbReference>
<evidence type="ECO:0000259" key="3">
    <source>
        <dbReference type="PROSITE" id="PS50977"/>
    </source>
</evidence>
<dbReference type="STRING" id="873449.STRCR_0861"/>
<evidence type="ECO:0000256" key="2">
    <source>
        <dbReference type="PROSITE-ProRule" id="PRU00335"/>
    </source>
</evidence>
<dbReference type="AlphaFoldDB" id="G5JS83"/>
<reference evidence="4" key="1">
    <citation type="submission" date="2011-07" db="EMBL/GenBank/DDBJ databases">
        <authorList>
            <person name="Stanhope M.J."/>
            <person name="Durkin A.S."/>
            <person name="Hostetler J."/>
            <person name="Kim M."/>
            <person name="Radune D."/>
            <person name="Singh I."/>
            <person name="Town C.D."/>
        </authorList>
    </citation>
    <scope>NUCLEOTIDE SEQUENCE [LARGE SCALE GENOMIC DNA]</scope>
    <source>
        <strain evidence="4">HS-6</strain>
    </source>
</reference>
<proteinExistence type="predicted"/>
<dbReference type="OrthoDB" id="9810250at2"/>
<dbReference type="InterPro" id="IPR039532">
    <property type="entry name" value="TetR_C_Firmicutes"/>
</dbReference>
<dbReference type="InterPro" id="IPR001647">
    <property type="entry name" value="HTH_TetR"/>
</dbReference>
<keyword evidence="1 2" id="KW-0238">DNA-binding</keyword>
<feature type="DNA-binding region" description="H-T-H motif" evidence="2">
    <location>
        <begin position="31"/>
        <end position="50"/>
    </location>
</feature>
<dbReference type="Proteomes" id="UP000004322">
    <property type="component" value="Unassembled WGS sequence"/>
</dbReference>
<dbReference type="Gene3D" id="1.10.357.10">
    <property type="entry name" value="Tetracycline Repressor, domain 2"/>
    <property type="match status" value="1"/>
</dbReference>
<keyword evidence="5" id="KW-1185">Reference proteome</keyword>
<sequence>MTQKRHTQSKAKIKAAITELLLEKKAFGDITIRQITEKAHINRSTFYLHYQDKYDLIEKLMHEITDHLRKELHDDPASIEEKLIHSLNYLQSQQEFIKLIIDIAPVNFSQKTRQFITELVESDPALFYDVVNPDLPLPKDYRLTTYVASIESIYAHWMLTGAQEAPQDIADMILVVRGFYQK</sequence>
<comment type="caution">
    <text evidence="4">The sequence shown here is derived from an EMBL/GenBank/DDBJ whole genome shotgun (WGS) entry which is preliminary data.</text>
</comment>
<dbReference type="GO" id="GO:0003677">
    <property type="term" value="F:DNA binding"/>
    <property type="evidence" value="ECO:0007669"/>
    <property type="project" value="UniProtKB-UniRule"/>
</dbReference>
<dbReference type="Pfam" id="PF00440">
    <property type="entry name" value="TetR_N"/>
    <property type="match status" value="1"/>
</dbReference>
<dbReference type="PANTHER" id="PTHR43479:SF7">
    <property type="entry name" value="TETR-FAMILY TRANSCRIPTIONAL REGULATOR"/>
    <property type="match status" value="1"/>
</dbReference>
<dbReference type="Pfam" id="PF14278">
    <property type="entry name" value="TetR_C_8"/>
    <property type="match status" value="1"/>
</dbReference>
<evidence type="ECO:0000256" key="1">
    <source>
        <dbReference type="ARBA" id="ARBA00023125"/>
    </source>
</evidence>
<organism evidence="4 5">
    <name type="scientific">Streptococcus criceti HS-6</name>
    <dbReference type="NCBI Taxonomy" id="873449"/>
    <lineage>
        <taxon>Bacteria</taxon>
        <taxon>Bacillati</taxon>
        <taxon>Bacillota</taxon>
        <taxon>Bacilli</taxon>
        <taxon>Lactobacillales</taxon>
        <taxon>Streptococcaceae</taxon>
        <taxon>Streptococcus</taxon>
    </lineage>
</organism>
<protein>
    <recommendedName>
        <fullName evidence="3">HTH tetR-type domain-containing protein</fullName>
    </recommendedName>
</protein>
<dbReference type="eggNOG" id="COG1309">
    <property type="taxonomic scope" value="Bacteria"/>
</dbReference>
<dbReference type="InterPro" id="IPR009057">
    <property type="entry name" value="Homeodomain-like_sf"/>
</dbReference>
<dbReference type="PROSITE" id="PS50977">
    <property type="entry name" value="HTH_TETR_2"/>
    <property type="match status" value="1"/>
</dbReference>
<name>G5JS83_STRCG</name>
<dbReference type="RefSeq" id="WP_004227089.1">
    <property type="nucleotide sequence ID" value="NZ_AEUV02000002.1"/>
</dbReference>
<accession>G5JS83</accession>
<evidence type="ECO:0000313" key="5">
    <source>
        <dbReference type="Proteomes" id="UP000004322"/>
    </source>
</evidence>
<dbReference type="EMBL" id="AEUV02000002">
    <property type="protein sequence ID" value="EHI74192.1"/>
    <property type="molecule type" value="Genomic_DNA"/>
</dbReference>